<feature type="non-terminal residue" evidence="3">
    <location>
        <position position="596"/>
    </location>
</feature>
<feature type="compositionally biased region" description="Low complexity" evidence="2">
    <location>
        <begin position="191"/>
        <end position="210"/>
    </location>
</feature>
<dbReference type="PANTHER" id="PTHR43696:SF9">
    <property type="entry name" value="COILED-COIL DOMAIN-CONTAINING PROTEIN 157"/>
    <property type="match status" value="1"/>
</dbReference>
<dbReference type="PANTHER" id="PTHR43696">
    <property type="entry name" value="COILED-COIL DOMAIN-CONTAINING PROTEIN 157"/>
    <property type="match status" value="1"/>
</dbReference>
<feature type="region of interest" description="Disordered" evidence="2">
    <location>
        <begin position="188"/>
        <end position="213"/>
    </location>
</feature>
<evidence type="ECO:0000313" key="3">
    <source>
        <dbReference type="EMBL" id="NWI62668.1"/>
    </source>
</evidence>
<feature type="compositionally biased region" description="Low complexity" evidence="2">
    <location>
        <begin position="494"/>
        <end position="504"/>
    </location>
</feature>
<dbReference type="AlphaFoldDB" id="A0A851D1S0"/>
<keyword evidence="1" id="KW-0175">Coiled coil</keyword>
<dbReference type="InterPro" id="IPR029681">
    <property type="entry name" value="CCDC157"/>
</dbReference>
<accession>A0A851D1S0</accession>
<organism evidence="3 4">
    <name type="scientific">Todus mexicanus</name>
    <name type="common">Puerto Rican tody</name>
    <dbReference type="NCBI Taxonomy" id="135184"/>
    <lineage>
        <taxon>Eukaryota</taxon>
        <taxon>Metazoa</taxon>
        <taxon>Chordata</taxon>
        <taxon>Craniata</taxon>
        <taxon>Vertebrata</taxon>
        <taxon>Euteleostomi</taxon>
        <taxon>Archelosauria</taxon>
        <taxon>Archosauria</taxon>
        <taxon>Dinosauria</taxon>
        <taxon>Saurischia</taxon>
        <taxon>Theropoda</taxon>
        <taxon>Coelurosauria</taxon>
        <taxon>Aves</taxon>
        <taxon>Neognathae</taxon>
        <taxon>Neoaves</taxon>
        <taxon>Telluraves</taxon>
        <taxon>Coraciimorphae</taxon>
        <taxon>Coraciiformes</taxon>
        <taxon>Todidae</taxon>
        <taxon>Todus</taxon>
    </lineage>
</organism>
<gene>
    <name evidence="3" type="primary">Ccdc157</name>
    <name evidence="3" type="ORF">TODMEX_R03762</name>
</gene>
<feature type="compositionally biased region" description="Basic and acidic residues" evidence="2">
    <location>
        <begin position="334"/>
        <end position="353"/>
    </location>
</feature>
<protein>
    <submittedName>
        <fullName evidence="3">CC157 protein</fullName>
    </submittedName>
</protein>
<reference evidence="3" key="1">
    <citation type="submission" date="2019-10" db="EMBL/GenBank/DDBJ databases">
        <title>Bird 10,000 Genomes (B10K) Project - Family phase.</title>
        <authorList>
            <person name="Zhang G."/>
        </authorList>
    </citation>
    <scope>NUCLEOTIDE SEQUENCE</scope>
    <source>
        <strain evidence="3">B10K-DU-002-69</strain>
        <tissue evidence="3">Muscle</tissue>
    </source>
</reference>
<dbReference type="OrthoDB" id="10051906at2759"/>
<evidence type="ECO:0000256" key="2">
    <source>
        <dbReference type="SAM" id="MobiDB-lite"/>
    </source>
</evidence>
<feature type="non-terminal residue" evidence="3">
    <location>
        <position position="1"/>
    </location>
</feature>
<feature type="coiled-coil region" evidence="1">
    <location>
        <begin position="545"/>
        <end position="582"/>
    </location>
</feature>
<evidence type="ECO:0000313" key="4">
    <source>
        <dbReference type="Proteomes" id="UP000660247"/>
    </source>
</evidence>
<dbReference type="Proteomes" id="UP000660247">
    <property type="component" value="Unassembled WGS sequence"/>
</dbReference>
<keyword evidence="4" id="KW-1185">Reference proteome</keyword>
<feature type="region of interest" description="Disordered" evidence="2">
    <location>
        <begin position="469"/>
        <end position="504"/>
    </location>
</feature>
<sequence>MAQLLGQPGCMESLRADLRDLQAAIADVSSRAGAVRCPSWKFPEKVAGDLDMAELLERYQYRENDPQFSQHSHVVLLELVIDRLLLLLQSFTGYAELLLSERDVPPVQAVGPSMSAGLTARTYCCSMLKLGDCYQQLLAEKKVCRKQLPRLCPAPQAGHLEDRLPDILELTTSQGVAPSTLQFPARSVHEAGSNASGSSLLRAARSTAGSGHSVPTQATGSYLGPCNTCTSAQASLRQVGRAITRICQSQNIPSALGRLQEEELTSGRRTLSARDINCWASEQGKDIARLDRHLQLLLQQVTPLKAELAQAQREKEELQEQVEAFSRLLHAERENQERQRQEAERSLAAKSQEHSAAVARLEQEKDKVQRGTALFPAHGAMGPWLSLKATLLEEVRSATVARRQVQELQGKLQLLSSQQESLAQELSSTTTQLAKEKAKVWSVQRQQQALQAKQKALLQHLDSLDQERQELQSSLQEAEDKQAKLAEQLEESRQQSGQQLRAQQANVSKLEEQARELQEQERLLVFFPELHVPAEMQLESTGSVSEDMEQQMQANSIRIRVLQEENARLSSALAKLKAAAEQRMLQVRLHLSQGEL</sequence>
<feature type="region of interest" description="Disordered" evidence="2">
    <location>
        <begin position="334"/>
        <end position="364"/>
    </location>
</feature>
<proteinExistence type="predicted"/>
<dbReference type="EMBL" id="WEIS01007771">
    <property type="protein sequence ID" value="NWI62668.1"/>
    <property type="molecule type" value="Genomic_DNA"/>
</dbReference>
<comment type="caution">
    <text evidence="3">The sequence shown here is derived from an EMBL/GenBank/DDBJ whole genome shotgun (WGS) entry which is preliminary data.</text>
</comment>
<name>A0A851D1S0_TODME</name>
<evidence type="ECO:0000256" key="1">
    <source>
        <dbReference type="SAM" id="Coils"/>
    </source>
</evidence>